<dbReference type="GO" id="GO:0004096">
    <property type="term" value="F:catalase activity"/>
    <property type="evidence" value="ECO:0007669"/>
    <property type="project" value="UniProtKB-EC"/>
</dbReference>
<feature type="compositionally biased region" description="Basic residues" evidence="1">
    <location>
        <begin position="58"/>
        <end position="67"/>
    </location>
</feature>
<feature type="region of interest" description="Disordered" evidence="1">
    <location>
        <begin position="1"/>
        <end position="292"/>
    </location>
</feature>
<feature type="compositionally biased region" description="Basic and acidic residues" evidence="1">
    <location>
        <begin position="271"/>
        <end position="292"/>
    </location>
</feature>
<protein>
    <submittedName>
        <fullName evidence="2">Manganese catalase</fullName>
        <ecNumber evidence="2">1.11.1.6</ecNumber>
    </submittedName>
</protein>
<accession>A0A6J4LGH0</accession>
<feature type="compositionally biased region" description="Low complexity" evidence="1">
    <location>
        <begin position="199"/>
        <end position="211"/>
    </location>
</feature>
<dbReference type="EC" id="1.11.1.6" evidence="2"/>
<gene>
    <name evidence="2" type="ORF">AVDCRST_MAG48-3139</name>
</gene>
<feature type="non-terminal residue" evidence="2">
    <location>
        <position position="292"/>
    </location>
</feature>
<dbReference type="EMBL" id="CADCTS010000447">
    <property type="protein sequence ID" value="CAA9331031.1"/>
    <property type="molecule type" value="Genomic_DNA"/>
</dbReference>
<dbReference type="AlphaFoldDB" id="A0A6J4LGH0"/>
<keyword evidence="2" id="KW-0560">Oxidoreductase</keyword>
<feature type="compositionally biased region" description="Basic and acidic residues" evidence="1">
    <location>
        <begin position="68"/>
        <end position="88"/>
    </location>
</feature>
<sequence length="292" mass="31629">VLPQAGAAVQGQAGQDRRHLRPQAAGGAGRAVRRDHHRHAVRLPGLEHAHPGQVARPAVRHRLRGVRARRDAGGDDRAAAREGPERGHAGHGRLRPGDGCGDRWHGRAARHRGGRRRAPRRQQRQPLAGQLHHRQRQPAGRLPRQRQRRDAGPAAGRPALPHDRRQGCPRPAELPHRPRHHAPEPVAGGHRRAAGRGPGAAAGAEQLPAEAGELRGALPVPELLRRQGGVRGALGVRSDPGRQRRVHLPRRPDDVGADAAAHPARPPALRHRPEAEPGREGHLDGEGRPRQV</sequence>
<feature type="compositionally biased region" description="Basic residues" evidence="1">
    <location>
        <begin position="31"/>
        <end position="41"/>
    </location>
</feature>
<reference evidence="2" key="1">
    <citation type="submission" date="2020-02" db="EMBL/GenBank/DDBJ databases">
        <authorList>
            <person name="Meier V. D."/>
        </authorList>
    </citation>
    <scope>NUCLEOTIDE SEQUENCE</scope>
    <source>
        <strain evidence="2">AVDCRST_MAG48</strain>
    </source>
</reference>
<keyword evidence="2" id="KW-0575">Peroxidase</keyword>
<feature type="non-terminal residue" evidence="2">
    <location>
        <position position="1"/>
    </location>
</feature>
<evidence type="ECO:0000256" key="1">
    <source>
        <dbReference type="SAM" id="MobiDB-lite"/>
    </source>
</evidence>
<feature type="compositionally biased region" description="Low complexity" evidence="1">
    <location>
        <begin position="1"/>
        <end position="14"/>
    </location>
</feature>
<evidence type="ECO:0000313" key="2">
    <source>
        <dbReference type="EMBL" id="CAA9331031.1"/>
    </source>
</evidence>
<organism evidence="2">
    <name type="scientific">uncultured Friedmanniella sp</name>
    <dbReference type="NCBI Taxonomy" id="335381"/>
    <lineage>
        <taxon>Bacteria</taxon>
        <taxon>Bacillati</taxon>
        <taxon>Actinomycetota</taxon>
        <taxon>Actinomycetes</taxon>
        <taxon>Propionibacteriales</taxon>
        <taxon>Nocardioidaceae</taxon>
        <taxon>Friedmanniella</taxon>
        <taxon>environmental samples</taxon>
    </lineage>
</organism>
<proteinExistence type="predicted"/>
<name>A0A6J4LGH0_9ACTN</name>
<feature type="compositionally biased region" description="Basic residues" evidence="1">
    <location>
        <begin position="106"/>
        <end position="123"/>
    </location>
</feature>